<feature type="transmembrane region" description="Helical" evidence="2">
    <location>
        <begin position="47"/>
        <end position="72"/>
    </location>
</feature>
<evidence type="ECO:0000313" key="4">
    <source>
        <dbReference type="EMBL" id="KAK9718557.1"/>
    </source>
</evidence>
<name>A0AAW1KGJ8_POPJA</name>
<keyword evidence="5" id="KW-1185">Reference proteome</keyword>
<keyword evidence="1" id="KW-0407">Ion channel</keyword>
<reference evidence="4 5" key="1">
    <citation type="journal article" date="2024" name="BMC Genomics">
        <title>De novo assembly and annotation of Popillia japonica's genome with initial clues to its potential as an invasive pest.</title>
        <authorList>
            <person name="Cucini C."/>
            <person name="Boschi S."/>
            <person name="Funari R."/>
            <person name="Cardaioli E."/>
            <person name="Iannotti N."/>
            <person name="Marturano G."/>
            <person name="Paoli F."/>
            <person name="Bruttini M."/>
            <person name="Carapelli A."/>
            <person name="Frati F."/>
            <person name="Nardi F."/>
        </authorList>
    </citation>
    <scope>NUCLEOTIDE SEQUENCE [LARGE SCALE GENOMIC DNA]</scope>
    <source>
        <strain evidence="4">DMR45628</strain>
    </source>
</reference>
<dbReference type="SUPFAM" id="SSF51206">
    <property type="entry name" value="cAMP-binding domain-like"/>
    <property type="match status" value="2"/>
</dbReference>
<feature type="transmembrane region" description="Helical" evidence="2">
    <location>
        <begin position="798"/>
        <end position="820"/>
    </location>
</feature>
<dbReference type="EMBL" id="JASPKY010000227">
    <property type="protein sequence ID" value="KAK9718557.1"/>
    <property type="molecule type" value="Genomic_DNA"/>
</dbReference>
<evidence type="ECO:0000259" key="3">
    <source>
        <dbReference type="PROSITE" id="PS50042"/>
    </source>
</evidence>
<dbReference type="GO" id="GO:0005249">
    <property type="term" value="F:voltage-gated potassium channel activity"/>
    <property type="evidence" value="ECO:0007669"/>
    <property type="project" value="TreeGrafter"/>
</dbReference>
<feature type="transmembrane region" description="Helical" evidence="2">
    <location>
        <begin position="713"/>
        <end position="732"/>
    </location>
</feature>
<dbReference type="Proteomes" id="UP001458880">
    <property type="component" value="Unassembled WGS sequence"/>
</dbReference>
<protein>
    <recommendedName>
        <fullName evidence="3">Cyclic nucleotide-binding domain-containing protein</fullName>
    </recommendedName>
</protein>
<dbReference type="PROSITE" id="PS50042">
    <property type="entry name" value="CNMP_BINDING_3"/>
    <property type="match status" value="2"/>
</dbReference>
<dbReference type="AlphaFoldDB" id="A0AAW1KGJ8"/>
<feature type="transmembrane region" description="Helical" evidence="2">
    <location>
        <begin position="578"/>
        <end position="599"/>
    </location>
</feature>
<feature type="domain" description="Cyclic nucleotide-binding" evidence="3">
    <location>
        <begin position="363"/>
        <end position="481"/>
    </location>
</feature>
<dbReference type="SMART" id="SM00100">
    <property type="entry name" value="cNMP"/>
    <property type="match status" value="2"/>
</dbReference>
<evidence type="ECO:0000313" key="5">
    <source>
        <dbReference type="Proteomes" id="UP001458880"/>
    </source>
</evidence>
<dbReference type="InterPro" id="IPR000595">
    <property type="entry name" value="cNMP-bd_dom"/>
</dbReference>
<organism evidence="4 5">
    <name type="scientific">Popillia japonica</name>
    <name type="common">Japanese beetle</name>
    <dbReference type="NCBI Taxonomy" id="7064"/>
    <lineage>
        <taxon>Eukaryota</taxon>
        <taxon>Metazoa</taxon>
        <taxon>Ecdysozoa</taxon>
        <taxon>Arthropoda</taxon>
        <taxon>Hexapoda</taxon>
        <taxon>Insecta</taxon>
        <taxon>Pterygota</taxon>
        <taxon>Neoptera</taxon>
        <taxon>Endopterygota</taxon>
        <taxon>Coleoptera</taxon>
        <taxon>Polyphaga</taxon>
        <taxon>Scarabaeiformia</taxon>
        <taxon>Scarabaeidae</taxon>
        <taxon>Rutelinae</taxon>
        <taxon>Popillia</taxon>
    </lineage>
</organism>
<proteinExistence type="predicted"/>
<keyword evidence="2" id="KW-0472">Membrane</keyword>
<feature type="transmembrane region" description="Helical" evidence="2">
    <location>
        <begin position="78"/>
        <end position="99"/>
    </location>
</feature>
<dbReference type="GO" id="GO:0005221">
    <property type="term" value="F:intracellularly cyclic nucleotide-activated monoatomic cation channel activity"/>
    <property type="evidence" value="ECO:0007669"/>
    <property type="project" value="InterPro"/>
</dbReference>
<keyword evidence="1" id="KW-1071">Ligand-gated ion channel</keyword>
<feature type="transmembrane region" description="Helical" evidence="2">
    <location>
        <begin position="225"/>
        <end position="245"/>
    </location>
</feature>
<evidence type="ECO:0000256" key="1">
    <source>
        <dbReference type="ARBA" id="ARBA00023286"/>
    </source>
</evidence>
<keyword evidence="2" id="KW-0812">Transmembrane</keyword>
<comment type="caution">
    <text evidence="4">The sequence shown here is derived from an EMBL/GenBank/DDBJ whole genome shotgun (WGS) entry which is preliminary data.</text>
</comment>
<keyword evidence="1" id="KW-0406">Ion transport</keyword>
<gene>
    <name evidence="4" type="ORF">QE152_g23162</name>
</gene>
<evidence type="ECO:0000256" key="2">
    <source>
        <dbReference type="SAM" id="Phobius"/>
    </source>
</evidence>
<dbReference type="PANTHER" id="PTHR45638:SF11">
    <property type="entry name" value="CYCLIC NUCLEOTIDE-GATED CATION CHANNEL SUBUNIT A"/>
    <property type="match status" value="1"/>
</dbReference>
<dbReference type="InterPro" id="IPR014710">
    <property type="entry name" value="RmlC-like_jellyroll"/>
</dbReference>
<accession>A0AAW1KGJ8</accession>
<feature type="transmembrane region" description="Helical" evidence="2">
    <location>
        <begin position="759"/>
        <end position="778"/>
    </location>
</feature>
<dbReference type="PANTHER" id="PTHR45638">
    <property type="entry name" value="CYCLIC NUCLEOTIDE-GATED CATION CHANNEL SUBUNIT A"/>
    <property type="match status" value="1"/>
</dbReference>
<feature type="transmembrane region" description="Helical" evidence="2">
    <location>
        <begin position="257"/>
        <end position="277"/>
    </location>
</feature>
<feature type="transmembrane region" description="Helical" evidence="2">
    <location>
        <begin position="179"/>
        <end position="204"/>
    </location>
</feature>
<feature type="domain" description="Cyclic nucleotide-binding" evidence="3">
    <location>
        <begin position="900"/>
        <end position="1000"/>
    </location>
</feature>
<dbReference type="InterPro" id="IPR050866">
    <property type="entry name" value="CNG_cation_channel"/>
</dbReference>
<keyword evidence="1" id="KW-0813">Transport</keyword>
<keyword evidence="2" id="KW-1133">Transmembrane helix</keyword>
<dbReference type="GO" id="GO:0044877">
    <property type="term" value="F:protein-containing complex binding"/>
    <property type="evidence" value="ECO:0007669"/>
    <property type="project" value="TreeGrafter"/>
</dbReference>
<dbReference type="InterPro" id="IPR018490">
    <property type="entry name" value="cNMP-bd_dom_sf"/>
</dbReference>
<sequence>MSKTSVVGGKVKISGTREEDDAASGNWTEYYQETGNWRNIIFLPHNFFWKFIIVVTIFVNYMQVCYTSFFILDDVYQWFTTTYYFFEIFYFANIVLVLMHRSMSYRKTQIYLPKPLTLVVIDIITLLPYYELYFLLKSKSQSSTEGFAKDYLRIKVIGRLTTVLHFFQCTYNEPGLNHIVLITIKQIIIFFLYAMSISSAWYRLSFESKSNWTATLQYHQFNNNSMSAWFILSFSTIGNCLAHNYSGIIHSATWYESLILAVTMIIGYLLHIMIYFAEMITAYIKNISDQFQFSYRLQVVMRMLENWNVDTNVKSQIIDAYNILWDKRAGQRKLPELFHVLPRTLQKQCSLDSFWYFIRHSKLLENMDQAFIRNLSLHMECHYFMPGEYLYRLNEMKTRMVYIVSGVIQILSQEDQNSPVMSFSGGTVLSEISSLLLAYSNVNIRCASYCEVQVLDLRKFNRFLTKYPAEKRLLHDRLKRRYQLARKMQNPELLKLKHKEQKRTSIKWIKTQWRTIAILSRGSKKCTEDKQKYVVPHHVSKYLNLYVLTDDVELKISAICLNSQCPLVLEPHSSFRTYFDYLILVSAIVQCVVIPYLAVFRQSMTIRERGLLYMLDVIYVCGLYVEFSTAVRESGRLISKIHEIIIYKIKQRNTLIDILSTIPFEFFGFLTSTDTQIEVLMHMNRILKVYRLFRLILLAELNVWRSYIKIRLIKFTLIFIFFLYFLSCLHYMQTCYKTCHRTGWYHYNRFLLRVLRPNVTYDIPPFIASFDFISSILINLTWTSSFPYNINDIIIEHIIVMLGYFLFSFCFAQLGACAVLQLRAKSEYQLYLTGLKHFVLRKSIPHSMRSFMYTMIQCQWQFNDRQEICGPKGILSDLPSHLTDKVFLNRIIRCMRMNPFFMHCDDSTITIIAKLSKSIILPPGTIITREDTFCTELYFIIRGYCKAESEIPTDKYHQNYTTMTIGDCFPIMEMLLGIRTFLKVTALTFVELISVPHIEFTVHLKRSLGFYEDLQYVLEEHMREYHIVLTRQKGRLPAMISCANIISC</sequence>
<dbReference type="CDD" id="cd00038">
    <property type="entry name" value="CAP_ED"/>
    <property type="match status" value="2"/>
</dbReference>
<dbReference type="Pfam" id="PF00027">
    <property type="entry name" value="cNMP_binding"/>
    <property type="match status" value="1"/>
</dbReference>
<dbReference type="Gene3D" id="2.60.120.10">
    <property type="entry name" value="Jelly Rolls"/>
    <property type="match status" value="2"/>
</dbReference>